<accession>A0ABV2T5V9</accession>
<dbReference type="Proteomes" id="UP001549749">
    <property type="component" value="Unassembled WGS sequence"/>
</dbReference>
<organism evidence="1 2">
    <name type="scientific">Chitinophaga defluvii</name>
    <dbReference type="NCBI Taxonomy" id="3163343"/>
    <lineage>
        <taxon>Bacteria</taxon>
        <taxon>Pseudomonadati</taxon>
        <taxon>Bacteroidota</taxon>
        <taxon>Chitinophagia</taxon>
        <taxon>Chitinophagales</taxon>
        <taxon>Chitinophagaceae</taxon>
        <taxon>Chitinophaga</taxon>
    </lineage>
</organism>
<protein>
    <recommendedName>
        <fullName evidence="3">CRISPR-associated protein Cas7</fullName>
    </recommendedName>
</protein>
<evidence type="ECO:0000313" key="2">
    <source>
        <dbReference type="Proteomes" id="UP001549749"/>
    </source>
</evidence>
<proteinExistence type="predicted"/>
<comment type="caution">
    <text evidence="1">The sequence shown here is derived from an EMBL/GenBank/DDBJ whole genome shotgun (WGS) entry which is preliminary data.</text>
</comment>
<name>A0ABV2T5V9_9BACT</name>
<reference evidence="1 2" key="1">
    <citation type="submission" date="2024-06" db="EMBL/GenBank/DDBJ databases">
        <title>Chitinophaga defluvii sp. nov., isolated from municipal sewage.</title>
        <authorList>
            <person name="Zhang L."/>
        </authorList>
    </citation>
    <scope>NUCLEOTIDE SEQUENCE [LARGE SCALE GENOMIC DNA]</scope>
    <source>
        <strain evidence="1 2">H8</strain>
    </source>
</reference>
<evidence type="ECO:0008006" key="3">
    <source>
        <dbReference type="Google" id="ProtNLM"/>
    </source>
</evidence>
<dbReference type="RefSeq" id="WP_354661029.1">
    <property type="nucleotide sequence ID" value="NZ_JBEXAC010000001.1"/>
</dbReference>
<sequence>MTPYIYLRALKRAEHTVFCVQDGQKSYWDPQFNTWVAFSSGQQVKRSILDAFTSLLNIPTAPVTFNYNIVVKKDRKELENKEPWSPCDPSYFDQLLGGWMRAGDGITLKRRSPLSISALRPIHPLLARMSKENITFDRSNRPDHHPVNVRMSGSDTLLTEEEIDVFLSENNRTLPRRNWIPDNQRTSGLFVYDVAIDLRTLFSVSLNQHEPELSKEVIEKLQSNGWVASKTTFGKCLVLPKAERDKVIPALAHALINWRITSNQARTFSLMETLAVSISDNANKIAGSIRAKLTDDGERPSAKPIVDESAGTDLYITLPCSSYIVTNNESADALDKATEKLIDMMQSFDYENQII</sequence>
<gene>
    <name evidence="1" type="ORF">ABR189_13485</name>
</gene>
<keyword evidence="2" id="KW-1185">Reference proteome</keyword>
<evidence type="ECO:0000313" key="1">
    <source>
        <dbReference type="EMBL" id="MET6998394.1"/>
    </source>
</evidence>
<dbReference type="EMBL" id="JBEXAC010000001">
    <property type="protein sequence ID" value="MET6998394.1"/>
    <property type="molecule type" value="Genomic_DNA"/>
</dbReference>